<protein>
    <submittedName>
        <fullName evidence="1">Uncharacterized protein</fullName>
    </submittedName>
</protein>
<proteinExistence type="predicted"/>
<gene>
    <name evidence="1" type="ORF">ABT39_MTgene1642</name>
</gene>
<reference evidence="1" key="1">
    <citation type="journal article" date="2015" name="Genome Biol. Evol.">
        <title>Organellar Genomes of White Spruce (Picea glauca): Assembly and Annotation.</title>
        <authorList>
            <person name="Jackman S.D."/>
            <person name="Warren R.L."/>
            <person name="Gibb E.A."/>
            <person name="Vandervalk B.P."/>
            <person name="Mohamadi H."/>
            <person name="Chu J."/>
            <person name="Raymond A."/>
            <person name="Pleasance S."/>
            <person name="Coope R."/>
            <person name="Wildung M.R."/>
            <person name="Ritland C.E."/>
            <person name="Bousquet J."/>
            <person name="Jones S.J."/>
            <person name="Bohlmann J."/>
            <person name="Birol I."/>
        </authorList>
    </citation>
    <scope>NUCLEOTIDE SEQUENCE [LARGE SCALE GENOMIC DNA]</scope>
    <source>
        <tissue evidence="1">Flushing bud</tissue>
    </source>
</reference>
<keyword evidence="1" id="KW-0496">Mitochondrion</keyword>
<geneLocation type="mitochondrion" evidence="1"/>
<evidence type="ECO:0000313" key="1">
    <source>
        <dbReference type="EMBL" id="KUM46540.1"/>
    </source>
</evidence>
<sequence>MLLGSVHAPRFPRWKLFAWLSESLLLALMLLGSLGECARLCLTVTLTCPWAL</sequence>
<dbReference type="EMBL" id="LKAM01000011">
    <property type="protein sequence ID" value="KUM46540.1"/>
    <property type="molecule type" value="Genomic_DNA"/>
</dbReference>
<accession>A0A101LWC2</accession>
<organism evidence="1">
    <name type="scientific">Picea glauca</name>
    <name type="common">White spruce</name>
    <name type="synonym">Pinus glauca</name>
    <dbReference type="NCBI Taxonomy" id="3330"/>
    <lineage>
        <taxon>Eukaryota</taxon>
        <taxon>Viridiplantae</taxon>
        <taxon>Streptophyta</taxon>
        <taxon>Embryophyta</taxon>
        <taxon>Tracheophyta</taxon>
        <taxon>Spermatophyta</taxon>
        <taxon>Pinopsida</taxon>
        <taxon>Pinidae</taxon>
        <taxon>Conifers I</taxon>
        <taxon>Pinales</taxon>
        <taxon>Pinaceae</taxon>
        <taxon>Picea</taxon>
    </lineage>
</organism>
<name>A0A101LWC2_PICGL</name>
<dbReference type="AlphaFoldDB" id="A0A101LWC2"/>
<comment type="caution">
    <text evidence="1">The sequence shown here is derived from an EMBL/GenBank/DDBJ whole genome shotgun (WGS) entry which is preliminary data.</text>
</comment>